<proteinExistence type="predicted"/>
<dbReference type="PANTHER" id="PTHR34404">
    <property type="entry name" value="REGULATORY PROTEIN, FMDB FAMILY"/>
    <property type="match status" value="1"/>
</dbReference>
<protein>
    <recommendedName>
        <fullName evidence="2">Putative regulatory protein FmdB zinc ribbon domain-containing protein</fullName>
    </recommendedName>
</protein>
<evidence type="ECO:0000313" key="3">
    <source>
        <dbReference type="EMBL" id="SVA81524.1"/>
    </source>
</evidence>
<name>A0A381YX56_9ZZZZ</name>
<dbReference type="AlphaFoldDB" id="A0A381YX56"/>
<dbReference type="SMART" id="SM00834">
    <property type="entry name" value="CxxC_CXXC_SSSS"/>
    <property type="match status" value="1"/>
</dbReference>
<evidence type="ECO:0000256" key="1">
    <source>
        <dbReference type="SAM" id="MobiDB-lite"/>
    </source>
</evidence>
<dbReference type="EMBL" id="UINC01019271">
    <property type="protein sequence ID" value="SVA81524.1"/>
    <property type="molecule type" value="Genomic_DNA"/>
</dbReference>
<dbReference type="InterPro" id="IPR013429">
    <property type="entry name" value="Regulatory_FmdB_Zinc_ribbon"/>
</dbReference>
<dbReference type="NCBIfam" id="TIGR02605">
    <property type="entry name" value="CxxC_CxxC_SSSS"/>
    <property type="match status" value="1"/>
</dbReference>
<feature type="compositionally biased region" description="Low complexity" evidence="1">
    <location>
        <begin position="88"/>
        <end position="113"/>
    </location>
</feature>
<feature type="region of interest" description="Disordered" evidence="1">
    <location>
        <begin position="61"/>
        <end position="113"/>
    </location>
</feature>
<accession>A0A381YX56</accession>
<organism evidence="3">
    <name type="scientific">marine metagenome</name>
    <dbReference type="NCBI Taxonomy" id="408172"/>
    <lineage>
        <taxon>unclassified sequences</taxon>
        <taxon>metagenomes</taxon>
        <taxon>ecological metagenomes</taxon>
    </lineage>
</organism>
<reference evidence="3" key="1">
    <citation type="submission" date="2018-05" db="EMBL/GenBank/DDBJ databases">
        <authorList>
            <person name="Lanie J.A."/>
            <person name="Ng W.-L."/>
            <person name="Kazmierczak K.M."/>
            <person name="Andrzejewski T.M."/>
            <person name="Davidsen T.M."/>
            <person name="Wayne K.J."/>
            <person name="Tettelin H."/>
            <person name="Glass J.I."/>
            <person name="Rusch D."/>
            <person name="Podicherti R."/>
            <person name="Tsui H.-C.T."/>
            <person name="Winkler M.E."/>
        </authorList>
    </citation>
    <scope>NUCLEOTIDE SEQUENCE</scope>
</reference>
<sequence length="113" mass="12027">MPLYEYECNTCGDRFERIQRFSDPLEKKCPACGGPVRKLLSSPAIQFKGTGWYVTDYAKKSGAASRSDDGAKPSSPSDSKTKKDKQKTSSSSDSPASSSSSASKSSSGSPSKK</sequence>
<gene>
    <name evidence="3" type="ORF">METZ01_LOCUS134378</name>
</gene>
<feature type="domain" description="Putative regulatory protein FmdB zinc ribbon" evidence="2">
    <location>
        <begin position="1"/>
        <end position="41"/>
    </location>
</feature>
<dbReference type="Pfam" id="PF09723">
    <property type="entry name" value="Zn_ribbon_8"/>
    <property type="match status" value="1"/>
</dbReference>
<evidence type="ECO:0000259" key="2">
    <source>
        <dbReference type="SMART" id="SM00834"/>
    </source>
</evidence>
<dbReference type="PANTHER" id="PTHR34404:SF2">
    <property type="entry name" value="CONSERVED SERINE RICH PROTEIN"/>
    <property type="match status" value="1"/>
</dbReference>